<evidence type="ECO:0008006" key="3">
    <source>
        <dbReference type="Google" id="ProtNLM"/>
    </source>
</evidence>
<evidence type="ECO:0000313" key="1">
    <source>
        <dbReference type="EMBL" id="MBB3963691.1"/>
    </source>
</evidence>
<keyword evidence="2" id="KW-1185">Reference proteome</keyword>
<dbReference type="Proteomes" id="UP000582090">
    <property type="component" value="Unassembled WGS sequence"/>
</dbReference>
<dbReference type="EMBL" id="JACIDW010000002">
    <property type="protein sequence ID" value="MBB3963691.1"/>
    <property type="molecule type" value="Genomic_DNA"/>
</dbReference>
<name>A0A7W6CNW3_9HYPH</name>
<dbReference type="InterPro" id="IPR019069">
    <property type="entry name" value="Restrct_endonuc_II_ScaI"/>
</dbReference>
<accession>A0A7W6CNW3</accession>
<sequence>MLVSPYAGHPREEWPEITRRLVDVFPLQPDQLLQFVDSAWSNLFNSSFGESGLKIGTDILLPAQATGVLLERLIAVEMQKSLEGWRGGRTKTEKDIICETDLKFSFEIKTSSSRSGLYGNRSTGHRAEGRTKFRSGYYLVINYKLPTEDNSSREIINVRFGWIDDDDWVGQAQPTGQQASIGVGLARLKLITIRGSI</sequence>
<comment type="caution">
    <text evidence="1">The sequence shown here is derived from an EMBL/GenBank/DDBJ whole genome shotgun (WGS) entry which is preliminary data.</text>
</comment>
<evidence type="ECO:0000313" key="2">
    <source>
        <dbReference type="Proteomes" id="UP000582090"/>
    </source>
</evidence>
<proteinExistence type="predicted"/>
<dbReference type="AlphaFoldDB" id="A0A7W6CNW3"/>
<gene>
    <name evidence="1" type="ORF">GGQ67_001316</name>
</gene>
<protein>
    <recommendedName>
        <fullName evidence="3">ScaI family restriction endonuclease</fullName>
    </recommendedName>
</protein>
<reference evidence="1 2" key="1">
    <citation type="submission" date="2020-08" db="EMBL/GenBank/DDBJ databases">
        <title>Genomic Encyclopedia of Type Strains, Phase IV (KMG-IV): sequencing the most valuable type-strain genomes for metagenomic binning, comparative biology and taxonomic classification.</title>
        <authorList>
            <person name="Goeker M."/>
        </authorList>
    </citation>
    <scope>NUCLEOTIDE SEQUENCE [LARGE SCALE GENOMIC DNA]</scope>
    <source>
        <strain evidence="1 2">DSM 26575</strain>
    </source>
</reference>
<dbReference type="Pfam" id="PF09569">
    <property type="entry name" value="RE_ScaI"/>
    <property type="match status" value="1"/>
</dbReference>
<organism evidence="1 2">
    <name type="scientific">Rhizobium metallidurans</name>
    <dbReference type="NCBI Taxonomy" id="1265931"/>
    <lineage>
        <taxon>Bacteria</taxon>
        <taxon>Pseudomonadati</taxon>
        <taxon>Pseudomonadota</taxon>
        <taxon>Alphaproteobacteria</taxon>
        <taxon>Hyphomicrobiales</taxon>
        <taxon>Rhizobiaceae</taxon>
        <taxon>Rhizobium/Agrobacterium group</taxon>
        <taxon>Rhizobium</taxon>
    </lineage>
</organism>
<dbReference type="RefSeq" id="WP_183899372.1">
    <property type="nucleotide sequence ID" value="NZ_JACIDW010000002.1"/>
</dbReference>